<evidence type="ECO:0000256" key="1">
    <source>
        <dbReference type="SAM" id="SignalP"/>
    </source>
</evidence>
<evidence type="ECO:0000313" key="3">
    <source>
        <dbReference type="EMBL" id="TNJ32676.1"/>
    </source>
</evidence>
<organism evidence="3 4">
    <name type="scientific">Arenimonas terrae</name>
    <dbReference type="NCBI Taxonomy" id="2546226"/>
    <lineage>
        <taxon>Bacteria</taxon>
        <taxon>Pseudomonadati</taxon>
        <taxon>Pseudomonadota</taxon>
        <taxon>Gammaproteobacteria</taxon>
        <taxon>Lysobacterales</taxon>
        <taxon>Lysobacteraceae</taxon>
        <taxon>Arenimonas</taxon>
    </lineage>
</organism>
<reference evidence="3 4" key="1">
    <citation type="submission" date="2019-03" db="EMBL/GenBank/DDBJ databases">
        <title>Arenimonas daejeonensis sp. nov., isolated from compost.</title>
        <authorList>
            <person name="Jeon C.O."/>
        </authorList>
    </citation>
    <scope>NUCLEOTIDE SEQUENCE [LARGE SCALE GENOMIC DNA]</scope>
    <source>
        <strain evidence="3 4">R29</strain>
    </source>
</reference>
<proteinExistence type="predicted"/>
<dbReference type="InterPro" id="IPR032625">
    <property type="entry name" value="M64_N"/>
</dbReference>
<name>A0A5C4RN30_9GAMM</name>
<dbReference type="Gene3D" id="3.40.390.10">
    <property type="entry name" value="Collagenase (Catalytic Domain)"/>
    <property type="match status" value="1"/>
</dbReference>
<dbReference type="InterPro" id="IPR019026">
    <property type="entry name" value="Peptidase_M64_IgA"/>
</dbReference>
<protein>
    <submittedName>
        <fullName evidence="3">Peptidase M64</fullName>
    </submittedName>
</protein>
<dbReference type="Proteomes" id="UP000305760">
    <property type="component" value="Unassembled WGS sequence"/>
</dbReference>
<dbReference type="GO" id="GO:0008237">
    <property type="term" value="F:metallopeptidase activity"/>
    <property type="evidence" value="ECO:0007669"/>
    <property type="project" value="InterPro"/>
</dbReference>
<feature type="signal peptide" evidence="1">
    <location>
        <begin position="1"/>
        <end position="20"/>
    </location>
</feature>
<feature type="domain" description="Peptidase M64 N-terminal" evidence="2">
    <location>
        <begin position="21"/>
        <end position="136"/>
    </location>
</feature>
<comment type="caution">
    <text evidence="3">The sequence shown here is derived from an EMBL/GenBank/DDBJ whole genome shotgun (WGS) entry which is preliminary data.</text>
</comment>
<accession>A0A5C4RN30</accession>
<dbReference type="AlphaFoldDB" id="A0A5C4RN30"/>
<dbReference type="RefSeq" id="WP_139450246.1">
    <property type="nucleotide sequence ID" value="NZ_SMDR01000005.1"/>
</dbReference>
<dbReference type="Pfam" id="PF09471">
    <property type="entry name" value="Peptidase_M64"/>
    <property type="match status" value="1"/>
</dbReference>
<gene>
    <name evidence="3" type="ORF">E1B00_14855</name>
</gene>
<feature type="chain" id="PRO_5023107246" evidence="1">
    <location>
        <begin position="21"/>
        <end position="469"/>
    </location>
</feature>
<dbReference type="Pfam" id="PF16217">
    <property type="entry name" value="M64_N"/>
    <property type="match status" value="1"/>
</dbReference>
<keyword evidence="4" id="KW-1185">Reference proteome</keyword>
<dbReference type="Gene3D" id="2.60.40.3250">
    <property type="entry name" value="Peptidase M64, N-terminal domain"/>
    <property type="match status" value="1"/>
</dbReference>
<keyword evidence="1" id="KW-0732">Signal</keyword>
<dbReference type="InterPro" id="IPR024079">
    <property type="entry name" value="MetalloPept_cat_dom_sf"/>
</dbReference>
<sequence length="469" mass="52065">MTCHRILFALACLWSGLGSAQSATLRVDLQHGGDARSEHYAIERVVVEPLPWPGNPARPIDDSNRGTHRFEVIDPGTGKLIYSRGYSTIFGEWRGTDEAARTERSFQESLRFPMPEATVTVRISARDAANAFAPVWETTVDPKALDVERVAAPAPAAPIAIHRSGPSPQKVDLLLLGDGYAADELEKFEADARRLVAYLFTVSPFKERAGDFNVWALTVPVPVSGVSRPSTDTHRASTLGVRYDIFGSERYALTLDNRAWRELAQHAPYDVVQILFNSETYGGGGIFGIFSTVAADSDWANYLFVHEFGHNFAGLADEYYTSPVAYAAAPATRVEPWEPNVTALLDPAQLKWRERMTPAAPLPTPWPKTDFEAFQRENQARRAKLRADRRPESEMSALFTAEQAHVEGLFEGQPQAAAIGAFEGANYEATGYYRPQMQCLMFTRSEAFCHVCRDAVEDIIDLYSRDARP</sequence>
<dbReference type="OrthoDB" id="9143597at2"/>
<evidence type="ECO:0000313" key="4">
    <source>
        <dbReference type="Proteomes" id="UP000305760"/>
    </source>
</evidence>
<dbReference type="InterPro" id="IPR038171">
    <property type="entry name" value="M64_N_sf"/>
</dbReference>
<evidence type="ECO:0000259" key="2">
    <source>
        <dbReference type="Pfam" id="PF16217"/>
    </source>
</evidence>
<dbReference type="EMBL" id="SMDR01000005">
    <property type="protein sequence ID" value="TNJ32676.1"/>
    <property type="molecule type" value="Genomic_DNA"/>
</dbReference>